<protein>
    <recommendedName>
        <fullName evidence="4 7">dTDP-4-dehydrorhamnose 3,5-epimerase</fullName>
        <ecNumber evidence="3 7">5.1.3.13</ecNumber>
    </recommendedName>
    <alternativeName>
        <fullName evidence="7">Thymidine diphospho-4-keto-rhamnose 3,5-epimerase</fullName>
    </alternativeName>
</protein>
<dbReference type="InterPro" id="IPR014710">
    <property type="entry name" value="RmlC-like_jellyroll"/>
</dbReference>
<evidence type="ECO:0000313" key="9">
    <source>
        <dbReference type="Proteomes" id="UP001161160"/>
    </source>
</evidence>
<evidence type="ECO:0000256" key="2">
    <source>
        <dbReference type="ARBA" id="ARBA00001997"/>
    </source>
</evidence>
<evidence type="ECO:0000256" key="1">
    <source>
        <dbReference type="ARBA" id="ARBA00001298"/>
    </source>
</evidence>
<sequence length="191" mass="21279">MTANLSHPKLALIPTAIHDVFVVEPKVFGDERGWFTESFNAHDFAQATGLKVEFVQDNHSFSRQWTLRGLHYQLEQTQGKLVRVVAGSVFDVAVDIRKDSPTYGKWVGVELSAQNHKQLWIPAGLAHGFLVLSENAEFLYKTTDYYHPQSEACLAWNDPTVGIQWPLASGVAPNMNAKDAAGLLWDAAPKF</sequence>
<dbReference type="PANTHER" id="PTHR21047:SF2">
    <property type="entry name" value="THYMIDINE DIPHOSPHO-4-KETO-RHAMNOSE 3,5-EPIMERASE"/>
    <property type="match status" value="1"/>
</dbReference>
<keyword evidence="9" id="KW-1185">Reference proteome</keyword>
<dbReference type="RefSeq" id="WP_280756925.1">
    <property type="nucleotide sequence ID" value="NZ_JARXXW010000010.1"/>
</dbReference>
<dbReference type="CDD" id="cd00438">
    <property type="entry name" value="cupin_RmlC"/>
    <property type="match status" value="1"/>
</dbReference>
<accession>A0AA43S784</accession>
<evidence type="ECO:0000256" key="3">
    <source>
        <dbReference type="ARBA" id="ARBA00012098"/>
    </source>
</evidence>
<dbReference type="EMBL" id="JARXYA010000010">
    <property type="protein sequence ID" value="MDH6504596.1"/>
    <property type="molecule type" value="Genomic_DNA"/>
</dbReference>
<evidence type="ECO:0000256" key="5">
    <source>
        <dbReference type="PIRSR" id="PIRSR600888-1"/>
    </source>
</evidence>
<dbReference type="GO" id="GO:0000271">
    <property type="term" value="P:polysaccharide biosynthetic process"/>
    <property type="evidence" value="ECO:0007669"/>
    <property type="project" value="TreeGrafter"/>
</dbReference>
<dbReference type="PANTHER" id="PTHR21047">
    <property type="entry name" value="DTDP-6-DEOXY-D-GLUCOSE-3,5 EPIMERASE"/>
    <property type="match status" value="1"/>
</dbReference>
<organism evidence="8 9">
    <name type="scientific">Polynucleobacter sphagniphilus</name>
    <dbReference type="NCBI Taxonomy" id="1743169"/>
    <lineage>
        <taxon>Bacteria</taxon>
        <taxon>Pseudomonadati</taxon>
        <taxon>Pseudomonadota</taxon>
        <taxon>Betaproteobacteria</taxon>
        <taxon>Burkholderiales</taxon>
        <taxon>Burkholderiaceae</taxon>
        <taxon>Polynucleobacter</taxon>
    </lineage>
</organism>
<evidence type="ECO:0000313" key="8">
    <source>
        <dbReference type="EMBL" id="MDH6504596.1"/>
    </source>
</evidence>
<feature type="site" description="Participates in a stacking interaction with the thymidine ring of dTDP-4-oxo-6-deoxyglucose" evidence="6">
    <location>
        <position position="146"/>
    </location>
</feature>
<name>A0AA43S784_9BURK</name>
<dbReference type="Proteomes" id="UP001161160">
    <property type="component" value="Unassembled WGS sequence"/>
</dbReference>
<dbReference type="GO" id="GO:0008830">
    <property type="term" value="F:dTDP-4-dehydrorhamnose 3,5-epimerase activity"/>
    <property type="evidence" value="ECO:0007669"/>
    <property type="project" value="UniProtKB-UniRule"/>
</dbReference>
<evidence type="ECO:0000256" key="7">
    <source>
        <dbReference type="RuleBase" id="RU364069"/>
    </source>
</evidence>
<evidence type="ECO:0000256" key="6">
    <source>
        <dbReference type="PIRSR" id="PIRSR600888-3"/>
    </source>
</evidence>
<comment type="catalytic activity">
    <reaction evidence="1 7">
        <text>dTDP-4-dehydro-6-deoxy-alpha-D-glucose = dTDP-4-dehydro-beta-L-rhamnose</text>
        <dbReference type="Rhea" id="RHEA:16969"/>
        <dbReference type="ChEBI" id="CHEBI:57649"/>
        <dbReference type="ChEBI" id="CHEBI:62830"/>
        <dbReference type="EC" id="5.1.3.13"/>
    </reaction>
</comment>
<dbReference type="EC" id="5.1.3.13" evidence="3 7"/>
<dbReference type="GO" id="GO:0005829">
    <property type="term" value="C:cytosol"/>
    <property type="evidence" value="ECO:0007669"/>
    <property type="project" value="TreeGrafter"/>
</dbReference>
<comment type="similarity">
    <text evidence="7">Belongs to the dTDP-4-dehydrorhamnose 3,5-epimerase family.</text>
</comment>
<evidence type="ECO:0000256" key="4">
    <source>
        <dbReference type="ARBA" id="ARBA00019595"/>
    </source>
</evidence>
<dbReference type="Gene3D" id="2.60.120.10">
    <property type="entry name" value="Jelly Rolls"/>
    <property type="match status" value="1"/>
</dbReference>
<comment type="function">
    <text evidence="2 7">Catalyzes the epimerization of the C3' and C5'positions of dTDP-6-deoxy-D-xylo-4-hexulose, forming dTDP-6-deoxy-L-lyxo-4-hexulose.</text>
</comment>
<dbReference type="AlphaFoldDB" id="A0AA43S784"/>
<dbReference type="GO" id="GO:0019305">
    <property type="term" value="P:dTDP-rhamnose biosynthetic process"/>
    <property type="evidence" value="ECO:0007669"/>
    <property type="project" value="UniProtKB-UniRule"/>
</dbReference>
<dbReference type="Pfam" id="PF00908">
    <property type="entry name" value="dTDP_sugar_isom"/>
    <property type="match status" value="1"/>
</dbReference>
<dbReference type="SUPFAM" id="SSF51182">
    <property type="entry name" value="RmlC-like cupins"/>
    <property type="match status" value="1"/>
</dbReference>
<keyword evidence="7 8" id="KW-0413">Isomerase</keyword>
<comment type="subunit">
    <text evidence="7">Homodimer.</text>
</comment>
<feature type="active site" description="Proton donor" evidence="5">
    <location>
        <position position="140"/>
    </location>
</feature>
<comment type="caution">
    <text evidence="8">The sequence shown here is derived from an EMBL/GenBank/DDBJ whole genome shotgun (WGS) entry which is preliminary data.</text>
</comment>
<reference evidence="8" key="1">
    <citation type="submission" date="2023-04" db="EMBL/GenBank/DDBJ databases">
        <title>Genome Encyclopedia of Bacteria and Archaea VI: Functional Genomics of Type Strains.</title>
        <authorList>
            <person name="Whitman W."/>
        </authorList>
    </citation>
    <scope>NUCLEOTIDE SEQUENCE</scope>
    <source>
        <strain evidence="8">Enz.4-51</strain>
    </source>
</reference>
<comment type="pathway">
    <text evidence="7">Carbohydrate biosynthesis; dTDP-L-rhamnose biosynthesis.</text>
</comment>
<feature type="active site" description="Proton acceptor" evidence="5">
    <location>
        <position position="71"/>
    </location>
</feature>
<dbReference type="NCBIfam" id="TIGR01221">
    <property type="entry name" value="rmlC"/>
    <property type="match status" value="1"/>
</dbReference>
<dbReference type="InterPro" id="IPR011051">
    <property type="entry name" value="RmlC_Cupin_sf"/>
</dbReference>
<gene>
    <name evidence="8" type="ORF">M2127_001922</name>
</gene>
<proteinExistence type="inferred from homology"/>
<dbReference type="InterPro" id="IPR000888">
    <property type="entry name" value="RmlC-like"/>
</dbReference>